<dbReference type="GO" id="GO:0016787">
    <property type="term" value="F:hydrolase activity"/>
    <property type="evidence" value="ECO:0007669"/>
    <property type="project" value="UniProtKB-KW"/>
</dbReference>
<dbReference type="InterPro" id="IPR044929">
    <property type="entry name" value="DNA/RNA_non-sp_Endonuclease_sf"/>
</dbReference>
<proteinExistence type="predicted"/>
<evidence type="ECO:0000256" key="1">
    <source>
        <dbReference type="ARBA" id="ARBA00022801"/>
    </source>
</evidence>
<name>A0A7E4ZV59_PANRE</name>
<dbReference type="InterPro" id="IPR017850">
    <property type="entry name" value="Alkaline_phosphatase_core_sf"/>
</dbReference>
<keyword evidence="2" id="KW-0325">Glycoprotein</keyword>
<protein>
    <submittedName>
        <fullName evidence="4">NUC domain-containing protein</fullName>
    </submittedName>
</protein>
<dbReference type="GO" id="GO:0016529">
    <property type="term" value="C:sarcoplasmic reticulum"/>
    <property type="evidence" value="ECO:0007669"/>
    <property type="project" value="TreeGrafter"/>
</dbReference>
<evidence type="ECO:0000313" key="4">
    <source>
        <dbReference type="WBParaSite" id="Pan_g1915.t1"/>
    </source>
</evidence>
<dbReference type="SUPFAM" id="SSF53649">
    <property type="entry name" value="Alkaline phosphatase-like"/>
    <property type="match status" value="1"/>
</dbReference>
<dbReference type="PANTHER" id="PTHR10151:SF114">
    <property type="entry name" value="ECTONUCLEOTIDE PYROPHOSPHATASE_PHOSPHODIESTERASE C27A7.3"/>
    <property type="match status" value="1"/>
</dbReference>
<dbReference type="Proteomes" id="UP000492821">
    <property type="component" value="Unassembled WGS sequence"/>
</dbReference>
<keyword evidence="1" id="KW-0378">Hydrolase</keyword>
<organism evidence="3 4">
    <name type="scientific">Panagrellus redivivus</name>
    <name type="common">Microworm</name>
    <dbReference type="NCBI Taxonomy" id="6233"/>
    <lineage>
        <taxon>Eukaryota</taxon>
        <taxon>Metazoa</taxon>
        <taxon>Ecdysozoa</taxon>
        <taxon>Nematoda</taxon>
        <taxon>Chromadorea</taxon>
        <taxon>Rhabditida</taxon>
        <taxon>Tylenchina</taxon>
        <taxon>Panagrolaimomorpha</taxon>
        <taxon>Panagrolaimoidea</taxon>
        <taxon>Panagrolaimidae</taxon>
        <taxon>Panagrellus</taxon>
    </lineage>
</organism>
<dbReference type="GO" id="GO:0055120">
    <property type="term" value="C:striated muscle dense body"/>
    <property type="evidence" value="ECO:0007669"/>
    <property type="project" value="TreeGrafter"/>
</dbReference>
<dbReference type="CDD" id="cd16018">
    <property type="entry name" value="Enpp"/>
    <property type="match status" value="1"/>
</dbReference>
<dbReference type="Gene3D" id="3.40.570.10">
    <property type="entry name" value="Extracellular Endonuclease, subunit A"/>
    <property type="match status" value="1"/>
</dbReference>
<reference evidence="4" key="2">
    <citation type="submission" date="2020-10" db="UniProtKB">
        <authorList>
            <consortium name="WormBaseParasite"/>
        </authorList>
    </citation>
    <scope>IDENTIFICATION</scope>
</reference>
<dbReference type="WBParaSite" id="Pan_g1915.t1">
    <property type="protein sequence ID" value="Pan_g1915.t1"/>
    <property type="gene ID" value="Pan_g1915"/>
</dbReference>
<dbReference type="AlphaFoldDB" id="A0A7E4ZV59"/>
<dbReference type="Gene3D" id="3.40.720.10">
    <property type="entry name" value="Alkaline Phosphatase, subunit A"/>
    <property type="match status" value="1"/>
</dbReference>
<keyword evidence="3" id="KW-1185">Reference proteome</keyword>
<accession>A0A7E4ZV59</accession>
<reference evidence="3" key="1">
    <citation type="journal article" date="2013" name="Genetics">
        <title>The draft genome and transcriptome of Panagrellus redivivus are shaped by the harsh demands of a free-living lifestyle.</title>
        <authorList>
            <person name="Srinivasan J."/>
            <person name="Dillman A.R."/>
            <person name="Macchietto M.G."/>
            <person name="Heikkinen L."/>
            <person name="Lakso M."/>
            <person name="Fracchia K.M."/>
            <person name="Antoshechkin I."/>
            <person name="Mortazavi A."/>
            <person name="Wong G."/>
            <person name="Sternberg P.W."/>
        </authorList>
    </citation>
    <scope>NUCLEOTIDE SEQUENCE [LARGE SCALE GENOMIC DNA]</scope>
    <source>
        <strain evidence="3">MT8872</strain>
    </source>
</reference>
<evidence type="ECO:0000256" key="2">
    <source>
        <dbReference type="ARBA" id="ARBA00023180"/>
    </source>
</evidence>
<dbReference type="Gene3D" id="3.30.1360.180">
    <property type="match status" value="1"/>
</dbReference>
<dbReference type="GO" id="GO:0031674">
    <property type="term" value="C:I band"/>
    <property type="evidence" value="ECO:0007669"/>
    <property type="project" value="TreeGrafter"/>
</dbReference>
<evidence type="ECO:0000313" key="3">
    <source>
        <dbReference type="Proteomes" id="UP000492821"/>
    </source>
</evidence>
<dbReference type="InterPro" id="IPR002591">
    <property type="entry name" value="Phosphodiest/P_Trfase"/>
</dbReference>
<dbReference type="Pfam" id="PF01663">
    <property type="entry name" value="Phosphodiest"/>
    <property type="match status" value="1"/>
</dbReference>
<dbReference type="PANTHER" id="PTHR10151">
    <property type="entry name" value="ECTONUCLEOTIDE PYROPHOSPHATASE/PHOSPHODIESTERASE"/>
    <property type="match status" value="1"/>
</dbReference>
<sequence>KFSFETPPLLLISFDGFRADYFTRNLTPTLKHLFECGVTTPHMISSFPSITFPNHYSIVTGLYPGYHGIVDNALFGVDPHNAGDDAPLANKKKLGVNDVGAEWFGGEPIWNTVHKAGKKSAISFWPGSEVPIQGLRPDYWQVYKTNYMKGEKLRIEEIINYLNLPSPERPDFYTFYYNNPDHFGHVFGPDSHEVDEILQYVDSLVIYLLKRLDEEGLLGCINIVFVSDHGMENLKQSPEFHANLASVMDSYPFKVDAVSSVVGHVYVEKEEVPPGKSLLDNFRVCRGGHPFAAWTRQDIPRRYHYTTKRAGSLIFESEPGSKFFKDKLQLRKGDHGYDPLVPHMNAIFGAIGPSFKKGVTVEPFQNVELYNLFVDLLQLPNRAKTNGTIGRLNDLLIKPTSTYASIPQIPPCDSNADAQCLELNPAPLLSATSNFCVSYNAKCRFELFNAASKLSIGTSNPLAKIFLITKTWSLESEALLSAFSPSHANIVRRSKAFEYIQKLIGEYGQKLDRFTVFVGAITDTNNNGLADDADDTKELTHFYIVLQKCKEWAASGFWHCEDVETAEYVPFILPIERKDYNCLKHENYLLRHTARLRDIELLTGFEFNAHIVTRTKLIYAI</sequence>